<dbReference type="GO" id="GO:0006635">
    <property type="term" value="P:fatty acid beta-oxidation"/>
    <property type="evidence" value="ECO:0007669"/>
    <property type="project" value="TreeGrafter"/>
</dbReference>
<dbReference type="STRING" id="3476.A0A2P5BVV4"/>
<dbReference type="GO" id="GO:0005777">
    <property type="term" value="C:peroxisome"/>
    <property type="evidence" value="ECO:0007669"/>
    <property type="project" value="TreeGrafter"/>
</dbReference>
<dbReference type="EC" id="5.3.3.8" evidence="5"/>
<sequence length="217" mass="23241">LNPAVIDSLLSVLSQLKSQATRGSALITTAQPTRFFSTGFDLDCARSADSESSVIDRLQQLVASFKLVVAELISLPVPTIVALPGHAFAAGFLLALSHDYIVMRRHRGVVAMSEVDLGLAFPNYFAAAMRSKIGCASARRDVMLRVAMIRGDEAVRLGIAESAHDSAESALEAAVRLGDELGQRKWDGVVYTEIRKSMLPDLCAVLGVSDSVITPKL</sequence>
<evidence type="ECO:0000256" key="4">
    <source>
        <dbReference type="ARBA" id="ARBA00005254"/>
    </source>
</evidence>
<dbReference type="OrthoDB" id="410701at2759"/>
<comment type="pathway">
    <text evidence="3">Lipid metabolism; fatty acid beta-oxidation.</text>
</comment>
<dbReference type="AlphaFoldDB" id="A0A2P5BVV4"/>
<dbReference type="InterPro" id="IPR001753">
    <property type="entry name" value="Enoyl-CoA_hydra/iso"/>
</dbReference>
<evidence type="ECO:0000313" key="9">
    <source>
        <dbReference type="Proteomes" id="UP000237105"/>
    </source>
</evidence>
<comment type="catalytic activity">
    <reaction evidence="1">
        <text>a (3Z)-enoyl-CoA = a 4-saturated (2E)-enoyl-CoA</text>
        <dbReference type="Rhea" id="RHEA:45900"/>
        <dbReference type="ChEBI" id="CHEBI:85097"/>
        <dbReference type="ChEBI" id="CHEBI:85489"/>
        <dbReference type="EC" id="5.3.3.8"/>
    </reaction>
</comment>
<feature type="transmembrane region" description="Helical" evidence="7">
    <location>
        <begin position="75"/>
        <end position="96"/>
    </location>
</feature>
<proteinExistence type="inferred from homology"/>
<keyword evidence="9" id="KW-1185">Reference proteome</keyword>
<keyword evidence="6" id="KW-0443">Lipid metabolism</keyword>
<keyword evidence="7" id="KW-0812">Transmembrane</keyword>
<evidence type="ECO:0000256" key="2">
    <source>
        <dbReference type="ARBA" id="ARBA00000765"/>
    </source>
</evidence>
<dbReference type="Proteomes" id="UP000237105">
    <property type="component" value="Unassembled WGS sequence"/>
</dbReference>
<dbReference type="GO" id="GO:0004165">
    <property type="term" value="F:delta(3)-delta(2)-enoyl-CoA isomerase activity"/>
    <property type="evidence" value="ECO:0007669"/>
    <property type="project" value="UniProtKB-EC"/>
</dbReference>
<feature type="non-terminal residue" evidence="8">
    <location>
        <position position="1"/>
    </location>
</feature>
<gene>
    <name evidence="8" type="ORF">PanWU01x14_205990</name>
</gene>
<comment type="catalytic activity">
    <reaction evidence="2">
        <text>a (3E)-enoyl-CoA = a 4-saturated (2E)-enoyl-CoA</text>
        <dbReference type="Rhea" id="RHEA:45228"/>
        <dbReference type="ChEBI" id="CHEBI:58521"/>
        <dbReference type="ChEBI" id="CHEBI:85097"/>
        <dbReference type="EC" id="5.3.3.8"/>
    </reaction>
</comment>
<dbReference type="PANTHER" id="PTHR11941">
    <property type="entry name" value="ENOYL-COA HYDRATASE-RELATED"/>
    <property type="match status" value="1"/>
</dbReference>
<protein>
    <recommendedName>
        <fullName evidence="5">Delta(3)-Delta(2)-enoyl-CoA isomerase</fullName>
        <ecNumber evidence="5">5.3.3.8</ecNumber>
    </recommendedName>
</protein>
<evidence type="ECO:0000256" key="6">
    <source>
        <dbReference type="ARBA" id="ARBA00023098"/>
    </source>
</evidence>
<evidence type="ECO:0000256" key="5">
    <source>
        <dbReference type="ARBA" id="ARBA00012064"/>
    </source>
</evidence>
<accession>A0A2P5BVV4</accession>
<dbReference type="Pfam" id="PF00378">
    <property type="entry name" value="ECH_1"/>
    <property type="match status" value="1"/>
</dbReference>
<dbReference type="CDD" id="cd06558">
    <property type="entry name" value="crotonase-like"/>
    <property type="match status" value="1"/>
</dbReference>
<dbReference type="SUPFAM" id="SSF52096">
    <property type="entry name" value="ClpP/crotonase"/>
    <property type="match status" value="1"/>
</dbReference>
<organism evidence="8 9">
    <name type="scientific">Parasponia andersonii</name>
    <name type="common">Sponia andersonii</name>
    <dbReference type="NCBI Taxonomy" id="3476"/>
    <lineage>
        <taxon>Eukaryota</taxon>
        <taxon>Viridiplantae</taxon>
        <taxon>Streptophyta</taxon>
        <taxon>Embryophyta</taxon>
        <taxon>Tracheophyta</taxon>
        <taxon>Spermatophyta</taxon>
        <taxon>Magnoliopsida</taxon>
        <taxon>eudicotyledons</taxon>
        <taxon>Gunneridae</taxon>
        <taxon>Pentapetalae</taxon>
        <taxon>rosids</taxon>
        <taxon>fabids</taxon>
        <taxon>Rosales</taxon>
        <taxon>Cannabaceae</taxon>
        <taxon>Parasponia</taxon>
    </lineage>
</organism>
<name>A0A2P5BVV4_PARAD</name>
<evidence type="ECO:0000256" key="3">
    <source>
        <dbReference type="ARBA" id="ARBA00005005"/>
    </source>
</evidence>
<evidence type="ECO:0000256" key="7">
    <source>
        <dbReference type="SAM" id="Phobius"/>
    </source>
</evidence>
<dbReference type="FunFam" id="3.90.226.10:FF:000049">
    <property type="entry name" value="Enoyl-CoA delta isomerase 3"/>
    <property type="match status" value="1"/>
</dbReference>
<comment type="similarity">
    <text evidence="4">Belongs to the enoyl-CoA hydratase/isomerase family.</text>
</comment>
<dbReference type="InterPro" id="IPR029045">
    <property type="entry name" value="ClpP/crotonase-like_dom_sf"/>
</dbReference>
<dbReference type="Gene3D" id="3.90.226.10">
    <property type="entry name" value="2-enoyl-CoA Hydratase, Chain A, domain 1"/>
    <property type="match status" value="1"/>
</dbReference>
<evidence type="ECO:0000313" key="8">
    <source>
        <dbReference type="EMBL" id="PON52916.1"/>
    </source>
</evidence>
<keyword evidence="7" id="KW-0472">Membrane</keyword>
<dbReference type="EMBL" id="JXTB01000213">
    <property type="protein sequence ID" value="PON52916.1"/>
    <property type="molecule type" value="Genomic_DNA"/>
</dbReference>
<evidence type="ECO:0000256" key="1">
    <source>
        <dbReference type="ARBA" id="ARBA00000452"/>
    </source>
</evidence>
<keyword evidence="7" id="KW-1133">Transmembrane helix</keyword>
<reference evidence="9" key="1">
    <citation type="submission" date="2016-06" db="EMBL/GenBank/DDBJ databases">
        <title>Parallel loss of symbiosis genes in relatives of nitrogen-fixing non-legume Parasponia.</title>
        <authorList>
            <person name="Van Velzen R."/>
            <person name="Holmer R."/>
            <person name="Bu F."/>
            <person name="Rutten L."/>
            <person name="Van Zeijl A."/>
            <person name="Liu W."/>
            <person name="Santuari L."/>
            <person name="Cao Q."/>
            <person name="Sharma T."/>
            <person name="Shen D."/>
            <person name="Roswanjaya Y."/>
            <person name="Wardhani T."/>
            <person name="Kalhor M.S."/>
            <person name="Jansen J."/>
            <person name="Van den Hoogen J."/>
            <person name="Gungor B."/>
            <person name="Hartog M."/>
            <person name="Hontelez J."/>
            <person name="Verver J."/>
            <person name="Yang W.-C."/>
            <person name="Schijlen E."/>
            <person name="Repin R."/>
            <person name="Schilthuizen M."/>
            <person name="Schranz E."/>
            <person name="Heidstra R."/>
            <person name="Miyata K."/>
            <person name="Fedorova E."/>
            <person name="Kohlen W."/>
            <person name="Bisseling T."/>
            <person name="Smit S."/>
            <person name="Geurts R."/>
        </authorList>
    </citation>
    <scope>NUCLEOTIDE SEQUENCE [LARGE SCALE GENOMIC DNA]</scope>
    <source>
        <strain evidence="9">cv. WU1-14</strain>
    </source>
</reference>
<comment type="caution">
    <text evidence="8">The sequence shown here is derived from an EMBL/GenBank/DDBJ whole genome shotgun (WGS) entry which is preliminary data.</text>
</comment>
<dbReference type="PANTHER" id="PTHR11941:SF75">
    <property type="entry name" value="ENOYL-COA HYDRATASE_ISOMERASE FAMILY PROTEIN"/>
    <property type="match status" value="1"/>
</dbReference>